<evidence type="ECO:0000256" key="1">
    <source>
        <dbReference type="SAM" id="Phobius"/>
    </source>
</evidence>
<keyword evidence="1" id="KW-0812">Transmembrane</keyword>
<reference evidence="4" key="2">
    <citation type="submission" date="2018-08" db="EMBL/GenBank/DDBJ databases">
        <authorList>
            <person name="Hornung B."/>
        </authorList>
    </citation>
    <scope>NUCLEOTIDE SEQUENCE [LARGE SCALE GENOMIC DNA]</scope>
</reference>
<evidence type="ECO:0000313" key="5">
    <source>
        <dbReference type="Proteomes" id="UP000279336"/>
    </source>
</evidence>
<feature type="transmembrane region" description="Helical" evidence="1">
    <location>
        <begin position="200"/>
        <end position="218"/>
    </location>
</feature>
<proteinExistence type="predicted"/>
<feature type="transmembrane region" description="Helical" evidence="1">
    <location>
        <begin position="92"/>
        <end position="113"/>
    </location>
</feature>
<dbReference type="Gene3D" id="1.20.1250.20">
    <property type="entry name" value="MFS general substrate transporter like domains"/>
    <property type="match status" value="2"/>
</dbReference>
<sequence length="468" mass="51774">MSSVVQTRPSTVRPFGWRDKIGYAFGDFGNDLTFVLSAMFLLKFYTDVMGVSAALVGTMMMLCRIVDAFTDVTMGQIIDRSRPTAKGKFAPWLRRMCGPVAVASVLCFAVWFQDMPMGFKIFWMFFSYLLWGSVCYTGINIPYGSMASAISDKPDDRTALSTWRGIGATIGQVVIGVVLPLFVYYRDAEGNTTLDGTKMMWASVLCSVLAVGCYLICYQMSTERVKLEQTTQKFSLSYLLKYLFTNRALVGIVICALLLLVGQLSLGNMGNYIYPNYFNSASMLSYITFIGAAITLVLSIFMPALARKFGKKEISMVTIAVSAAALFTAFFVHTHDVRVWIVFYVFAWLGVAAFSLICWAMIIDVIDDTEVRFGDRQDGTVYATYSWARKLGQAGSAGLTGILLSIVGYTKETGFDPEVTDGIYNITCLVPGGAFVVLFFALWFLYPLNKKRVDANAAQLAAQREAKA</sequence>
<dbReference type="InterPro" id="IPR001927">
    <property type="entry name" value="Na/Gal_symport"/>
</dbReference>
<dbReference type="GO" id="GO:0008643">
    <property type="term" value="P:carbohydrate transport"/>
    <property type="evidence" value="ECO:0007669"/>
    <property type="project" value="InterPro"/>
</dbReference>
<evidence type="ECO:0000313" key="4">
    <source>
        <dbReference type="Proteomes" id="UP000263928"/>
    </source>
</evidence>
<dbReference type="Pfam" id="PF13347">
    <property type="entry name" value="MFS_2"/>
    <property type="match status" value="1"/>
</dbReference>
<evidence type="ECO:0000313" key="3">
    <source>
        <dbReference type="EMBL" id="SYZ33815.1"/>
    </source>
</evidence>
<dbReference type="RefSeq" id="WP_119162150.1">
    <property type="nucleotide sequence ID" value="NZ_LR134442.1"/>
</dbReference>
<dbReference type="PANTHER" id="PTHR11328:SF24">
    <property type="entry name" value="MAJOR FACILITATOR SUPERFAMILY (MFS) PROFILE DOMAIN-CONTAINING PROTEIN"/>
    <property type="match status" value="1"/>
</dbReference>
<dbReference type="CDD" id="cd17332">
    <property type="entry name" value="MFS_MelB_like"/>
    <property type="match status" value="1"/>
</dbReference>
<reference evidence="2 5" key="3">
    <citation type="submission" date="2018-10" db="EMBL/GenBank/DDBJ databases">
        <title>Propionibacterium australiense Genome Sequencing and Assembly.</title>
        <authorList>
            <person name="Bernier A.-M."/>
            <person name="Bernard K."/>
        </authorList>
    </citation>
    <scope>NUCLEOTIDE SEQUENCE [LARGE SCALE GENOMIC DNA]</scope>
    <source>
        <strain evidence="2 5">NML98A078</strain>
    </source>
</reference>
<dbReference type="NCBIfam" id="TIGR00792">
    <property type="entry name" value="gph"/>
    <property type="match status" value="1"/>
</dbReference>
<dbReference type="InterPro" id="IPR039672">
    <property type="entry name" value="MFS_2"/>
</dbReference>
<feature type="transmembrane region" description="Helical" evidence="1">
    <location>
        <begin position="165"/>
        <end position="185"/>
    </location>
</feature>
<dbReference type="GO" id="GO:0006814">
    <property type="term" value="P:sodium ion transport"/>
    <property type="evidence" value="ECO:0007669"/>
    <property type="project" value="InterPro"/>
</dbReference>
<feature type="transmembrane region" description="Helical" evidence="1">
    <location>
        <begin position="239"/>
        <end position="261"/>
    </location>
</feature>
<feature type="transmembrane region" description="Helical" evidence="1">
    <location>
        <begin position="391"/>
        <end position="410"/>
    </location>
</feature>
<feature type="transmembrane region" description="Helical" evidence="1">
    <location>
        <begin position="281"/>
        <end position="302"/>
    </location>
</feature>
<dbReference type="SUPFAM" id="SSF103473">
    <property type="entry name" value="MFS general substrate transporter"/>
    <property type="match status" value="1"/>
</dbReference>
<organism evidence="3 4">
    <name type="scientific">Propionibacterium australiense</name>
    <dbReference type="NCBI Taxonomy" id="119981"/>
    <lineage>
        <taxon>Bacteria</taxon>
        <taxon>Bacillati</taxon>
        <taxon>Actinomycetota</taxon>
        <taxon>Actinomycetes</taxon>
        <taxon>Propionibacteriales</taxon>
        <taxon>Propionibacteriaceae</taxon>
        <taxon>Propionibacterium</taxon>
    </lineage>
</organism>
<keyword evidence="1" id="KW-0472">Membrane</keyword>
<dbReference type="EMBL" id="RCIW01000009">
    <property type="protein sequence ID" value="RLP09904.1"/>
    <property type="molecule type" value="Genomic_DNA"/>
</dbReference>
<feature type="transmembrane region" description="Helical" evidence="1">
    <location>
        <begin position="422"/>
        <end position="446"/>
    </location>
</feature>
<feature type="transmembrane region" description="Helical" evidence="1">
    <location>
        <begin position="314"/>
        <end position="333"/>
    </location>
</feature>
<feature type="transmembrane region" description="Helical" evidence="1">
    <location>
        <begin position="339"/>
        <end position="362"/>
    </location>
</feature>
<keyword evidence="1" id="KW-1133">Transmembrane helix</keyword>
<dbReference type="PANTHER" id="PTHR11328">
    <property type="entry name" value="MAJOR FACILITATOR SUPERFAMILY DOMAIN-CONTAINING PROTEIN"/>
    <property type="match status" value="1"/>
</dbReference>
<dbReference type="GO" id="GO:0005886">
    <property type="term" value="C:plasma membrane"/>
    <property type="evidence" value="ECO:0007669"/>
    <property type="project" value="TreeGrafter"/>
</dbReference>
<feature type="transmembrane region" description="Helical" evidence="1">
    <location>
        <begin position="125"/>
        <end position="144"/>
    </location>
</feature>
<dbReference type="GO" id="GO:0015293">
    <property type="term" value="F:symporter activity"/>
    <property type="evidence" value="ECO:0007669"/>
    <property type="project" value="InterPro"/>
</dbReference>
<dbReference type="InterPro" id="IPR036259">
    <property type="entry name" value="MFS_trans_sf"/>
</dbReference>
<dbReference type="Proteomes" id="UP000279336">
    <property type="component" value="Unassembled WGS sequence"/>
</dbReference>
<name>A0A383S730_9ACTN</name>
<accession>A0A383S730</accession>
<dbReference type="AlphaFoldDB" id="A0A383S730"/>
<dbReference type="EMBL" id="UNQJ01000013">
    <property type="protein sequence ID" value="SYZ33815.1"/>
    <property type="molecule type" value="Genomic_DNA"/>
</dbReference>
<keyword evidence="4" id="KW-1185">Reference proteome</keyword>
<reference evidence="3" key="1">
    <citation type="submission" date="2018-08" db="EMBL/GenBank/DDBJ databases">
        <authorList>
            <person name="Ferrada E.E."/>
            <person name="Latorre B.A."/>
        </authorList>
    </citation>
    <scope>NUCLEOTIDE SEQUENCE [LARGE SCALE GENOMIC DNA]</scope>
    <source>
        <strain evidence="3">Propionibacterium_australiense1</strain>
    </source>
</reference>
<dbReference type="Proteomes" id="UP000263928">
    <property type="component" value="Unassembled WGS sequence"/>
</dbReference>
<dbReference type="SMR" id="A0A383S730"/>
<evidence type="ECO:0000313" key="2">
    <source>
        <dbReference type="EMBL" id="RLP09904.1"/>
    </source>
</evidence>
<protein>
    <submittedName>
        <fullName evidence="2">MFS transporter</fullName>
    </submittedName>
    <submittedName>
        <fullName evidence="3">Major facilitator superfamily domain</fullName>
    </submittedName>
</protein>
<dbReference type="OrthoDB" id="181905at2"/>
<gene>
    <name evidence="2" type="ORF">D7U36_06945</name>
    <name evidence="3" type="ORF">PROPAUS_1768</name>
</gene>